<protein>
    <recommendedName>
        <fullName evidence="2 5">Methionyl-tRNA formyltransferase</fullName>
        <ecNumber evidence="2 5">2.1.2.9</ecNumber>
    </recommendedName>
</protein>
<dbReference type="Proteomes" id="UP001596266">
    <property type="component" value="Unassembled WGS sequence"/>
</dbReference>
<keyword evidence="3 5" id="KW-0808">Transferase</keyword>
<reference evidence="9" key="1">
    <citation type="journal article" date="2019" name="Int. J. Syst. Evol. Microbiol.">
        <title>The Global Catalogue of Microorganisms (GCM) 10K type strain sequencing project: providing services to taxonomists for standard genome sequencing and annotation.</title>
        <authorList>
            <consortium name="The Broad Institute Genomics Platform"/>
            <consortium name="The Broad Institute Genome Sequencing Center for Infectious Disease"/>
            <person name="Wu L."/>
            <person name="Ma J."/>
        </authorList>
    </citation>
    <scope>NUCLEOTIDE SEQUENCE [LARGE SCALE GENOMIC DNA]</scope>
    <source>
        <strain evidence="9">CGMCC 1.15277</strain>
    </source>
</reference>
<feature type="domain" description="Formyl transferase C-terminal" evidence="7">
    <location>
        <begin position="202"/>
        <end position="298"/>
    </location>
</feature>
<dbReference type="EC" id="2.1.2.9" evidence="2 5"/>
<dbReference type="NCBIfam" id="TIGR00460">
    <property type="entry name" value="fmt"/>
    <property type="match status" value="1"/>
</dbReference>
<comment type="function">
    <text evidence="5">Attaches a formyl group to the free amino group of methionyl-tRNA(fMet). The formyl group appears to play a dual role in the initiator identity of N-formylmethionyl-tRNA by promoting its recognition by IF2 and preventing the misappropriation of this tRNA by the elongation apparatus.</text>
</comment>
<evidence type="ECO:0000256" key="3">
    <source>
        <dbReference type="ARBA" id="ARBA00022679"/>
    </source>
</evidence>
<dbReference type="SUPFAM" id="SSF53328">
    <property type="entry name" value="Formyltransferase"/>
    <property type="match status" value="1"/>
</dbReference>
<dbReference type="EMBL" id="JBHSUA010000021">
    <property type="protein sequence ID" value="MFC6397727.1"/>
    <property type="molecule type" value="Genomic_DNA"/>
</dbReference>
<evidence type="ECO:0000313" key="9">
    <source>
        <dbReference type="Proteomes" id="UP001596266"/>
    </source>
</evidence>
<dbReference type="InterPro" id="IPR005794">
    <property type="entry name" value="Fmt"/>
</dbReference>
<dbReference type="SUPFAM" id="SSF50486">
    <property type="entry name" value="FMT C-terminal domain-like"/>
    <property type="match status" value="1"/>
</dbReference>
<dbReference type="CDD" id="cd08704">
    <property type="entry name" value="Met_tRNA_FMT_C"/>
    <property type="match status" value="1"/>
</dbReference>
<dbReference type="InterPro" id="IPR044135">
    <property type="entry name" value="Met-tRNA-FMT_C"/>
</dbReference>
<evidence type="ECO:0000256" key="4">
    <source>
        <dbReference type="ARBA" id="ARBA00022917"/>
    </source>
</evidence>
<evidence type="ECO:0000259" key="6">
    <source>
        <dbReference type="Pfam" id="PF00551"/>
    </source>
</evidence>
<evidence type="ECO:0000256" key="2">
    <source>
        <dbReference type="ARBA" id="ARBA00012261"/>
    </source>
</evidence>
<dbReference type="InterPro" id="IPR002376">
    <property type="entry name" value="Formyl_transf_N"/>
</dbReference>
<evidence type="ECO:0000256" key="5">
    <source>
        <dbReference type="HAMAP-Rule" id="MF_00182"/>
    </source>
</evidence>
<dbReference type="RefSeq" id="WP_343886109.1">
    <property type="nucleotide sequence ID" value="NZ_BAAAKI010000013.1"/>
</dbReference>
<comment type="similarity">
    <text evidence="1 5">Belongs to the Fmt family.</text>
</comment>
<dbReference type="InterPro" id="IPR005793">
    <property type="entry name" value="Formyl_trans_C"/>
</dbReference>
<dbReference type="Pfam" id="PF02911">
    <property type="entry name" value="Formyl_trans_C"/>
    <property type="match status" value="1"/>
</dbReference>
<dbReference type="GO" id="GO:0004479">
    <property type="term" value="F:methionyl-tRNA formyltransferase activity"/>
    <property type="evidence" value="ECO:0007669"/>
    <property type="project" value="UniProtKB-EC"/>
</dbReference>
<proteinExistence type="inferred from homology"/>
<name>A0ABW1X6C9_9ACTN</name>
<evidence type="ECO:0000313" key="8">
    <source>
        <dbReference type="EMBL" id="MFC6397727.1"/>
    </source>
</evidence>
<evidence type="ECO:0000259" key="7">
    <source>
        <dbReference type="Pfam" id="PF02911"/>
    </source>
</evidence>
<feature type="domain" description="Formyl transferase N-terminal" evidence="6">
    <location>
        <begin position="1"/>
        <end position="179"/>
    </location>
</feature>
<organism evidence="8 9">
    <name type="scientific">Luteococcus sanguinis</name>
    <dbReference type="NCBI Taxonomy" id="174038"/>
    <lineage>
        <taxon>Bacteria</taxon>
        <taxon>Bacillati</taxon>
        <taxon>Actinomycetota</taxon>
        <taxon>Actinomycetes</taxon>
        <taxon>Propionibacteriales</taxon>
        <taxon>Propionibacteriaceae</taxon>
        <taxon>Luteococcus</taxon>
    </lineage>
</organism>
<dbReference type="PANTHER" id="PTHR11138">
    <property type="entry name" value="METHIONYL-TRNA FORMYLTRANSFERASE"/>
    <property type="match status" value="1"/>
</dbReference>
<keyword evidence="4 5" id="KW-0648">Protein biosynthesis</keyword>
<sequence length="311" mass="33133">MRIVFAGTPEPAVPCLVALVAAGHEVVGVVTRPDAPAGRGKKLTASPVALKAEELGLEVVKPAHPRDEDFVGWLTEKAPEVCPVVAYGALVPDHVLTIPTHGWVNLHFSLLPAYRGAAPVQRAVMAGDMLTGATTFELVHELDAGDVYRAITEEIDVLDTAGDLLDRLAVRGAELMVATLADIEAGRRPVPQAPDGLSLAPKVTVDEVRIDWTNRASRIAALAHGANPNPGAWTTYDGERFKVLLAQPTRLDEPLDPGELRATKKALFVGTGGGSLELLRVQAHGKKEMSGADWARGVRLGSDPERTERFA</sequence>
<dbReference type="PANTHER" id="PTHR11138:SF5">
    <property type="entry name" value="METHIONYL-TRNA FORMYLTRANSFERASE, MITOCHONDRIAL"/>
    <property type="match status" value="1"/>
</dbReference>
<dbReference type="InterPro" id="IPR041711">
    <property type="entry name" value="Met-tRNA-FMT_N"/>
</dbReference>
<comment type="caution">
    <text evidence="8">The sequence shown here is derived from an EMBL/GenBank/DDBJ whole genome shotgun (WGS) entry which is preliminary data.</text>
</comment>
<dbReference type="Pfam" id="PF00551">
    <property type="entry name" value="Formyl_trans_N"/>
    <property type="match status" value="1"/>
</dbReference>
<accession>A0ABW1X6C9</accession>
<dbReference type="HAMAP" id="MF_00182">
    <property type="entry name" value="Formyl_trans"/>
    <property type="match status" value="1"/>
</dbReference>
<gene>
    <name evidence="5 8" type="primary">fmt</name>
    <name evidence="8" type="ORF">ACFP57_12140</name>
</gene>
<dbReference type="InterPro" id="IPR036477">
    <property type="entry name" value="Formyl_transf_N_sf"/>
</dbReference>
<feature type="binding site" evidence="5">
    <location>
        <begin position="109"/>
        <end position="112"/>
    </location>
    <ligand>
        <name>(6S)-5,6,7,8-tetrahydrofolate</name>
        <dbReference type="ChEBI" id="CHEBI:57453"/>
    </ligand>
</feature>
<dbReference type="Gene3D" id="3.40.50.12230">
    <property type="match status" value="1"/>
</dbReference>
<evidence type="ECO:0000256" key="1">
    <source>
        <dbReference type="ARBA" id="ARBA00010699"/>
    </source>
</evidence>
<dbReference type="CDD" id="cd08646">
    <property type="entry name" value="FMT_core_Met-tRNA-FMT_N"/>
    <property type="match status" value="1"/>
</dbReference>
<keyword evidence="9" id="KW-1185">Reference proteome</keyword>
<comment type="catalytic activity">
    <reaction evidence="5">
        <text>L-methionyl-tRNA(fMet) + (6R)-10-formyltetrahydrofolate = N-formyl-L-methionyl-tRNA(fMet) + (6S)-5,6,7,8-tetrahydrofolate + H(+)</text>
        <dbReference type="Rhea" id="RHEA:24380"/>
        <dbReference type="Rhea" id="RHEA-COMP:9952"/>
        <dbReference type="Rhea" id="RHEA-COMP:9953"/>
        <dbReference type="ChEBI" id="CHEBI:15378"/>
        <dbReference type="ChEBI" id="CHEBI:57453"/>
        <dbReference type="ChEBI" id="CHEBI:78530"/>
        <dbReference type="ChEBI" id="CHEBI:78844"/>
        <dbReference type="ChEBI" id="CHEBI:195366"/>
        <dbReference type="EC" id="2.1.2.9"/>
    </reaction>
</comment>
<dbReference type="InterPro" id="IPR011034">
    <property type="entry name" value="Formyl_transferase-like_C_sf"/>
</dbReference>